<dbReference type="Proteomes" id="UP000267606">
    <property type="component" value="Unassembled WGS sequence"/>
</dbReference>
<evidence type="ECO:0000313" key="2">
    <source>
        <dbReference type="Proteomes" id="UP000267606"/>
    </source>
</evidence>
<dbReference type="WBParaSite" id="OFLC_0001194901-mRNA-1">
    <property type="protein sequence ID" value="OFLC_0001194901-mRNA-1"/>
    <property type="gene ID" value="OFLC_0001194901"/>
</dbReference>
<proteinExistence type="predicted"/>
<dbReference type="STRING" id="387005.A0A183HWT7"/>
<sequence>LFLKELINNDLSVLERSLIDKIPNISCHPPALFKKRTPKLDSLLAVGVSQELMSITKEFDDGLHSLLDFIKEYETIGKEQTVNQIREQFCVAVLEMLKR</sequence>
<protein>
    <submittedName>
        <fullName evidence="3">FH2 domain-containing protein</fullName>
    </submittedName>
</protein>
<reference evidence="3" key="1">
    <citation type="submission" date="2016-06" db="UniProtKB">
        <authorList>
            <consortium name="WormBaseParasite"/>
        </authorList>
    </citation>
    <scope>IDENTIFICATION</scope>
</reference>
<organism evidence="3">
    <name type="scientific">Onchocerca flexuosa</name>
    <dbReference type="NCBI Taxonomy" id="387005"/>
    <lineage>
        <taxon>Eukaryota</taxon>
        <taxon>Metazoa</taxon>
        <taxon>Ecdysozoa</taxon>
        <taxon>Nematoda</taxon>
        <taxon>Chromadorea</taxon>
        <taxon>Rhabditida</taxon>
        <taxon>Spirurina</taxon>
        <taxon>Spiruromorpha</taxon>
        <taxon>Filarioidea</taxon>
        <taxon>Onchocercidae</taxon>
        <taxon>Onchocerca</taxon>
    </lineage>
</organism>
<evidence type="ECO:0000313" key="3">
    <source>
        <dbReference type="WBParaSite" id="OFLC_0001194901-mRNA-1"/>
    </source>
</evidence>
<name>A0A183HWT7_9BILA</name>
<reference evidence="1 2" key="2">
    <citation type="submission" date="2018-11" db="EMBL/GenBank/DDBJ databases">
        <authorList>
            <consortium name="Pathogen Informatics"/>
        </authorList>
    </citation>
    <scope>NUCLEOTIDE SEQUENCE [LARGE SCALE GENOMIC DNA]</scope>
</reference>
<keyword evidence="2" id="KW-1185">Reference proteome</keyword>
<dbReference type="AlphaFoldDB" id="A0A183HWT7"/>
<dbReference type="EMBL" id="UZAJ01017921">
    <property type="protein sequence ID" value="VDO80695.1"/>
    <property type="molecule type" value="Genomic_DNA"/>
</dbReference>
<gene>
    <name evidence="1" type="ORF">OFLC_LOCUS11952</name>
</gene>
<accession>A0A183HWT7</accession>
<evidence type="ECO:0000313" key="1">
    <source>
        <dbReference type="EMBL" id="VDO80695.1"/>
    </source>
</evidence>